<keyword evidence="7 13" id="KW-0479">Metal-binding</keyword>
<evidence type="ECO:0000256" key="5">
    <source>
        <dbReference type="ARBA" id="ARBA00022617"/>
    </source>
</evidence>
<evidence type="ECO:0000256" key="6">
    <source>
        <dbReference type="ARBA" id="ARBA00022692"/>
    </source>
</evidence>
<gene>
    <name evidence="16" type="ORF">GSI_12487</name>
</gene>
<keyword evidence="12 15" id="KW-0472">Membrane</keyword>
<dbReference type="GO" id="GO:0020037">
    <property type="term" value="F:heme binding"/>
    <property type="evidence" value="ECO:0007669"/>
    <property type="project" value="InterPro"/>
</dbReference>
<sequence>MGSYPDTLLRVAGGFAIALLVIVVLRRGHDSRVYPPGPPRRFLVGNLGDIPHGGYAWKSYLEISKRCGTCRSDSQGVSMMIANQAFAASDVVYLTAVGSKRLVLSSFEAARDLLDRKGAIYSSRPRLVVKNELRGWDWSLILMAYGKVFLAYRRTIQQEFAHPMVVTSYRPTIIRESISLIRRLFQTPGDMAQHLKQMAGAAIMMVTYGHQVNSVNDEFVALAEAVRKNDKEAPGSAIIDLIPICKYVPAWSPGGGFQRTALYARKLAWNMRYVPFQALKAKIASGTFPDSMVGRLLQSDSSLEGIDKDDFAMNCGGVVYSGALFSVLYGISHLTLAALLNFVLAMTLYPDVQQHAQKELDDVVGRDRLPTFEDRDRLPYVANIVKETFRWKAVSPLGVPHATTEDDTYRGMFIPKGTTVIANIYAMLHDENVYKNPTEFRPGRYEPSPEAPMGEPDPARVTFGFGRRTCPGRFFADESVWLTAALMLHTFDISNPTGAPSQVEWSSGLVSIPSDFPFKLSPRFFGAEDLVASFEQ</sequence>
<keyword evidence="9 14" id="KW-0560">Oxidoreductase</keyword>
<keyword evidence="8 15" id="KW-1133">Transmembrane helix</keyword>
<dbReference type="InterPro" id="IPR036396">
    <property type="entry name" value="Cyt_P450_sf"/>
</dbReference>
<evidence type="ECO:0000256" key="11">
    <source>
        <dbReference type="ARBA" id="ARBA00023033"/>
    </source>
</evidence>
<organism evidence="16 17">
    <name type="scientific">Ganoderma sinense ZZ0214-1</name>
    <dbReference type="NCBI Taxonomy" id="1077348"/>
    <lineage>
        <taxon>Eukaryota</taxon>
        <taxon>Fungi</taxon>
        <taxon>Dikarya</taxon>
        <taxon>Basidiomycota</taxon>
        <taxon>Agaricomycotina</taxon>
        <taxon>Agaricomycetes</taxon>
        <taxon>Polyporales</taxon>
        <taxon>Polyporaceae</taxon>
        <taxon>Ganoderma</taxon>
    </lineage>
</organism>
<dbReference type="InterPro" id="IPR050364">
    <property type="entry name" value="Cytochrome_P450_fung"/>
</dbReference>
<dbReference type="PANTHER" id="PTHR46300">
    <property type="entry name" value="P450, PUTATIVE (EUROFUNG)-RELATED-RELATED"/>
    <property type="match status" value="1"/>
</dbReference>
<dbReference type="PROSITE" id="PS00086">
    <property type="entry name" value="CYTOCHROME_P450"/>
    <property type="match status" value="1"/>
</dbReference>
<keyword evidence="11 14" id="KW-0503">Monooxygenase</keyword>
<dbReference type="CDD" id="cd11065">
    <property type="entry name" value="CYP64-like"/>
    <property type="match status" value="1"/>
</dbReference>
<comment type="cofactor">
    <cofactor evidence="1 13">
        <name>heme</name>
        <dbReference type="ChEBI" id="CHEBI:30413"/>
    </cofactor>
</comment>
<reference evidence="16 17" key="1">
    <citation type="journal article" date="2015" name="Sci. Rep.">
        <title>Chromosome-level genome map provides insights into diverse defense mechanisms in the medicinal fungus Ganoderma sinense.</title>
        <authorList>
            <person name="Zhu Y."/>
            <person name="Xu J."/>
            <person name="Sun C."/>
            <person name="Zhou S."/>
            <person name="Xu H."/>
            <person name="Nelson D.R."/>
            <person name="Qian J."/>
            <person name="Song J."/>
            <person name="Luo H."/>
            <person name="Xiang L."/>
            <person name="Li Y."/>
            <person name="Xu Z."/>
            <person name="Ji A."/>
            <person name="Wang L."/>
            <person name="Lu S."/>
            <person name="Hayward A."/>
            <person name="Sun W."/>
            <person name="Li X."/>
            <person name="Schwartz D.C."/>
            <person name="Wang Y."/>
            <person name="Chen S."/>
        </authorList>
    </citation>
    <scope>NUCLEOTIDE SEQUENCE [LARGE SCALE GENOMIC DNA]</scope>
    <source>
        <strain evidence="16 17">ZZ0214-1</strain>
    </source>
</reference>
<dbReference type="SUPFAM" id="SSF48264">
    <property type="entry name" value="Cytochrome P450"/>
    <property type="match status" value="1"/>
</dbReference>
<evidence type="ECO:0000256" key="14">
    <source>
        <dbReference type="RuleBase" id="RU000461"/>
    </source>
</evidence>
<evidence type="ECO:0000256" key="9">
    <source>
        <dbReference type="ARBA" id="ARBA00023002"/>
    </source>
</evidence>
<protein>
    <submittedName>
        <fullName evidence="16">Cytochrome P450</fullName>
    </submittedName>
</protein>
<comment type="caution">
    <text evidence="16">The sequence shown here is derived from an EMBL/GenBank/DDBJ whole genome shotgun (WGS) entry which is preliminary data.</text>
</comment>
<name>A0A2G8RSY1_9APHY</name>
<evidence type="ECO:0000313" key="17">
    <source>
        <dbReference type="Proteomes" id="UP000230002"/>
    </source>
</evidence>
<dbReference type="STRING" id="1077348.A0A2G8RSY1"/>
<dbReference type="Proteomes" id="UP000230002">
    <property type="component" value="Unassembled WGS sequence"/>
</dbReference>
<dbReference type="AlphaFoldDB" id="A0A2G8RSY1"/>
<evidence type="ECO:0000256" key="4">
    <source>
        <dbReference type="ARBA" id="ARBA00010617"/>
    </source>
</evidence>
<dbReference type="PRINTS" id="PR00463">
    <property type="entry name" value="EP450I"/>
</dbReference>
<dbReference type="InterPro" id="IPR017972">
    <property type="entry name" value="Cyt_P450_CS"/>
</dbReference>
<comment type="subcellular location">
    <subcellularLocation>
        <location evidence="2">Membrane</location>
    </subcellularLocation>
</comment>
<evidence type="ECO:0000256" key="15">
    <source>
        <dbReference type="SAM" id="Phobius"/>
    </source>
</evidence>
<evidence type="ECO:0000256" key="12">
    <source>
        <dbReference type="ARBA" id="ARBA00023136"/>
    </source>
</evidence>
<dbReference type="InterPro" id="IPR002401">
    <property type="entry name" value="Cyt_P450_E_grp-I"/>
</dbReference>
<proteinExistence type="inferred from homology"/>
<dbReference type="GO" id="GO:0016705">
    <property type="term" value="F:oxidoreductase activity, acting on paired donors, with incorporation or reduction of molecular oxygen"/>
    <property type="evidence" value="ECO:0007669"/>
    <property type="project" value="InterPro"/>
</dbReference>
<dbReference type="InterPro" id="IPR001128">
    <property type="entry name" value="Cyt_P450"/>
</dbReference>
<evidence type="ECO:0000256" key="13">
    <source>
        <dbReference type="PIRSR" id="PIRSR602401-1"/>
    </source>
</evidence>
<evidence type="ECO:0000256" key="1">
    <source>
        <dbReference type="ARBA" id="ARBA00001971"/>
    </source>
</evidence>
<feature type="binding site" description="axial binding residue" evidence="13">
    <location>
        <position position="470"/>
    </location>
    <ligand>
        <name>heme</name>
        <dbReference type="ChEBI" id="CHEBI:30413"/>
    </ligand>
    <ligandPart>
        <name>Fe</name>
        <dbReference type="ChEBI" id="CHEBI:18248"/>
    </ligandPart>
</feature>
<evidence type="ECO:0000313" key="16">
    <source>
        <dbReference type="EMBL" id="PIL24603.1"/>
    </source>
</evidence>
<dbReference type="PANTHER" id="PTHR46300:SF2">
    <property type="entry name" value="CYTOCHROME P450 MONOOXYGENASE ALNH-RELATED"/>
    <property type="match status" value="1"/>
</dbReference>
<evidence type="ECO:0000256" key="3">
    <source>
        <dbReference type="ARBA" id="ARBA00005179"/>
    </source>
</evidence>
<keyword evidence="5 13" id="KW-0349">Heme</keyword>
<accession>A0A2G8RSY1</accession>
<keyword evidence="17" id="KW-1185">Reference proteome</keyword>
<dbReference type="GO" id="GO:0005506">
    <property type="term" value="F:iron ion binding"/>
    <property type="evidence" value="ECO:0007669"/>
    <property type="project" value="InterPro"/>
</dbReference>
<evidence type="ECO:0000256" key="2">
    <source>
        <dbReference type="ARBA" id="ARBA00004370"/>
    </source>
</evidence>
<evidence type="ECO:0000256" key="10">
    <source>
        <dbReference type="ARBA" id="ARBA00023004"/>
    </source>
</evidence>
<dbReference type="OrthoDB" id="2789670at2759"/>
<dbReference type="Pfam" id="PF00067">
    <property type="entry name" value="p450"/>
    <property type="match status" value="1"/>
</dbReference>
<dbReference type="EMBL" id="AYKW01000056">
    <property type="protein sequence ID" value="PIL24603.1"/>
    <property type="molecule type" value="Genomic_DNA"/>
</dbReference>
<keyword evidence="6 15" id="KW-0812">Transmembrane</keyword>
<evidence type="ECO:0000256" key="7">
    <source>
        <dbReference type="ARBA" id="ARBA00022723"/>
    </source>
</evidence>
<dbReference type="GO" id="GO:0016020">
    <property type="term" value="C:membrane"/>
    <property type="evidence" value="ECO:0007669"/>
    <property type="project" value="UniProtKB-SubCell"/>
</dbReference>
<comment type="pathway">
    <text evidence="3">Secondary metabolite biosynthesis.</text>
</comment>
<keyword evidence="10 13" id="KW-0408">Iron</keyword>
<evidence type="ECO:0000256" key="8">
    <source>
        <dbReference type="ARBA" id="ARBA00022989"/>
    </source>
</evidence>
<dbReference type="GO" id="GO:0004497">
    <property type="term" value="F:monooxygenase activity"/>
    <property type="evidence" value="ECO:0007669"/>
    <property type="project" value="UniProtKB-KW"/>
</dbReference>
<comment type="similarity">
    <text evidence="4 14">Belongs to the cytochrome P450 family.</text>
</comment>
<dbReference type="Gene3D" id="1.10.630.10">
    <property type="entry name" value="Cytochrome P450"/>
    <property type="match status" value="1"/>
</dbReference>
<feature type="transmembrane region" description="Helical" evidence="15">
    <location>
        <begin position="7"/>
        <end position="25"/>
    </location>
</feature>